<name>A0A6C0JLX4_9ZZZZ</name>
<sequence>MPLLKGAASEYTTFIKANANTLSAPNVQSKSSSAGVTMVTTKAATSTVVVASKISATVNPVKSVATVSKATSSKNTGK</sequence>
<protein>
    <submittedName>
        <fullName evidence="1">Uncharacterized protein</fullName>
    </submittedName>
</protein>
<evidence type="ECO:0000313" key="1">
    <source>
        <dbReference type="EMBL" id="QHU04644.1"/>
    </source>
</evidence>
<proteinExistence type="predicted"/>
<dbReference type="EMBL" id="MN740402">
    <property type="protein sequence ID" value="QHU04644.1"/>
    <property type="molecule type" value="Genomic_DNA"/>
</dbReference>
<reference evidence="1" key="1">
    <citation type="journal article" date="2020" name="Nature">
        <title>Giant virus diversity and host interactions through global metagenomics.</title>
        <authorList>
            <person name="Schulz F."/>
            <person name="Roux S."/>
            <person name="Paez-Espino D."/>
            <person name="Jungbluth S."/>
            <person name="Walsh D.A."/>
            <person name="Denef V.J."/>
            <person name="McMahon K.D."/>
            <person name="Konstantinidis K.T."/>
            <person name="Eloe-Fadrosh E.A."/>
            <person name="Kyrpides N.C."/>
            <person name="Woyke T."/>
        </authorList>
    </citation>
    <scope>NUCLEOTIDE SEQUENCE</scope>
    <source>
        <strain evidence="1">GVMAG-M-3300027708-51</strain>
    </source>
</reference>
<accession>A0A6C0JLX4</accession>
<organism evidence="1">
    <name type="scientific">viral metagenome</name>
    <dbReference type="NCBI Taxonomy" id="1070528"/>
    <lineage>
        <taxon>unclassified sequences</taxon>
        <taxon>metagenomes</taxon>
        <taxon>organismal metagenomes</taxon>
    </lineage>
</organism>
<dbReference type="AlphaFoldDB" id="A0A6C0JLX4"/>